<dbReference type="EMBL" id="MDEN01000068">
    <property type="protein sequence ID" value="OCX14215.1"/>
    <property type="molecule type" value="Genomic_DNA"/>
</dbReference>
<gene>
    <name evidence="1" type="ORF">BBI10_22045</name>
</gene>
<sequence length="401" mass="45520">MSFTEKMSAMMELLRLINTDDLIKETSYKSWTSLDGTSIVATDSNTYFIVIELLAIENSTIASRFSRKTIYKFIEDRLPKIKRSGEIPVSAEVFFSELLEQQPTSMKITVPISGIRLDDGIREFELACFNFGYLQDLEMPLANQKGMYISTTISEVYDKEIAYEKAENAFLNFGKLIVFLAGKQDKSILIETGLPLKPDMSHELMYVSTNSYQIRDAKGFMSTGDIRNKTIEKIPVNNQFFTSREELGKLWGLYERKHRGAKLQDLEARILNTALALGESASTKDMRNSILYTCIALEVLFSHNDASLFQKSIGQNVADLFAFIVAKDVNGRKHVAKLTKKVYGMRSAIVHGGDKELSNDNITVNHFMRGALTELLTAERFKDTKRLSTIYDMMQDAQYSY</sequence>
<evidence type="ECO:0000313" key="1">
    <source>
        <dbReference type="EMBL" id="OCX14215.1"/>
    </source>
</evidence>
<comment type="caution">
    <text evidence="1">The sequence shown here is derived from an EMBL/GenBank/DDBJ whole genome shotgun (WGS) entry which is preliminary data.</text>
</comment>
<proteinExistence type="predicted"/>
<dbReference type="OrthoDB" id="7000840at2"/>
<dbReference type="RefSeq" id="WP_065991720.1">
    <property type="nucleotide sequence ID" value="NZ_MDEN01000068.1"/>
</dbReference>
<evidence type="ECO:0000313" key="2">
    <source>
        <dbReference type="Proteomes" id="UP000095143"/>
    </source>
</evidence>
<accession>A0A1C2DHT5</accession>
<organism evidence="1 2">
    <name type="scientific">Pseudomonas graminis</name>
    <dbReference type="NCBI Taxonomy" id="158627"/>
    <lineage>
        <taxon>Bacteria</taxon>
        <taxon>Pseudomonadati</taxon>
        <taxon>Pseudomonadota</taxon>
        <taxon>Gammaproteobacteria</taxon>
        <taxon>Pseudomonadales</taxon>
        <taxon>Pseudomonadaceae</taxon>
        <taxon>Pseudomonas</taxon>
    </lineage>
</organism>
<name>A0A1C2DHT5_9PSED</name>
<reference evidence="1 2" key="1">
    <citation type="submission" date="2016-08" db="EMBL/GenBank/DDBJ databases">
        <title>Whole genome sequence of Pseudomonas graminis strain UASWS1507, a potential biological control agent for agriculture.</title>
        <authorList>
            <person name="Crovadore J."/>
            <person name="Calmin G."/>
            <person name="Chablais R."/>
            <person name="Cochard B."/>
            <person name="Lefort F."/>
        </authorList>
    </citation>
    <scope>NUCLEOTIDE SEQUENCE [LARGE SCALE GENOMIC DNA]</scope>
    <source>
        <strain evidence="1 2">UASWS1507</strain>
    </source>
</reference>
<protein>
    <submittedName>
        <fullName evidence="1">Uncharacterized protein</fullName>
    </submittedName>
</protein>
<dbReference type="AlphaFoldDB" id="A0A1C2DHT5"/>
<dbReference type="Proteomes" id="UP000095143">
    <property type="component" value="Unassembled WGS sequence"/>
</dbReference>